<dbReference type="GO" id="GO:0005737">
    <property type="term" value="C:cytoplasm"/>
    <property type="evidence" value="ECO:0007669"/>
    <property type="project" value="TreeGrafter"/>
</dbReference>
<reference evidence="2 3" key="1">
    <citation type="submission" date="2024-01" db="EMBL/GenBank/DDBJ databases">
        <title>The genome of the rayed Mediterranean limpet Patella caerulea (Linnaeus, 1758).</title>
        <authorList>
            <person name="Anh-Thu Weber A."/>
            <person name="Halstead-Nussloch G."/>
        </authorList>
    </citation>
    <scope>NUCLEOTIDE SEQUENCE [LARGE SCALE GENOMIC DNA]</scope>
    <source>
        <strain evidence="2">AATW-2023a</strain>
        <tissue evidence="2">Whole specimen</tissue>
    </source>
</reference>
<dbReference type="InterPro" id="IPR001370">
    <property type="entry name" value="BIR_rpt"/>
</dbReference>
<dbReference type="GO" id="GO:0051726">
    <property type="term" value="P:regulation of cell cycle"/>
    <property type="evidence" value="ECO:0007669"/>
    <property type="project" value="TreeGrafter"/>
</dbReference>
<accession>A0AAN8J7N9</accession>
<keyword evidence="3" id="KW-1185">Reference proteome</keyword>
<dbReference type="PROSITE" id="PS50143">
    <property type="entry name" value="BIR_REPEAT_2"/>
    <property type="match status" value="2"/>
</dbReference>
<dbReference type="GO" id="GO:0005634">
    <property type="term" value="C:nucleus"/>
    <property type="evidence" value="ECO:0007669"/>
    <property type="project" value="TreeGrafter"/>
</dbReference>
<dbReference type="GO" id="GO:0061630">
    <property type="term" value="F:ubiquitin protein ligase activity"/>
    <property type="evidence" value="ECO:0007669"/>
    <property type="project" value="TreeGrafter"/>
</dbReference>
<evidence type="ECO:0000313" key="2">
    <source>
        <dbReference type="EMBL" id="KAK6172081.1"/>
    </source>
</evidence>
<dbReference type="EMBL" id="JAZGQO010000012">
    <property type="protein sequence ID" value="KAK6172081.1"/>
    <property type="molecule type" value="Genomic_DNA"/>
</dbReference>
<dbReference type="AlphaFoldDB" id="A0AAN8J7N9"/>
<dbReference type="PANTHER" id="PTHR10044">
    <property type="entry name" value="INHIBITOR OF APOPTOSIS"/>
    <property type="match status" value="1"/>
</dbReference>
<dbReference type="Pfam" id="PF00653">
    <property type="entry name" value="BIR"/>
    <property type="match status" value="2"/>
</dbReference>
<dbReference type="SUPFAM" id="SSF57924">
    <property type="entry name" value="Inhibitor of apoptosis (IAP) repeat"/>
    <property type="match status" value="2"/>
</dbReference>
<dbReference type="Proteomes" id="UP001347796">
    <property type="component" value="Unassembled WGS sequence"/>
</dbReference>
<dbReference type="Gene3D" id="1.10.1170.10">
    <property type="entry name" value="Inhibitor Of Apoptosis Protein (2mihbC-IAP-1), Chain A"/>
    <property type="match status" value="2"/>
</dbReference>
<gene>
    <name evidence="2" type="ORF">SNE40_018040</name>
</gene>
<dbReference type="GO" id="GO:0031398">
    <property type="term" value="P:positive regulation of protein ubiquitination"/>
    <property type="evidence" value="ECO:0007669"/>
    <property type="project" value="TreeGrafter"/>
</dbReference>
<name>A0AAN8J7N9_PATCE</name>
<sequence length="330" mass="36906">MSQKTSAAINRSIAVVALESSSRVHGVSEDLPYKSDSMKYEWMRLGSFKSFPRQSEGRPIKLAKAGFVFTVTRDDTVTCCTCGVTKNNWLKYEHPLQIHKDLNPRCHFINDTAENVPIFVPESNVYDKILKTLHDNYCGGSRTKGPVPCDDSSPRDDSEPVDASTVSDLSFSVRTTHQIPEHGRQLTDAVYTSLSQSLTNRVITTSCASVVLTGDSTRQTMVVEEARLRTFGNWPRYLAVRPTELARAGFYYLGSAGRVQCAFCRGILMDWEEAESPVAEHWRYFSSCEFLRGTDPSNVPIIPNDTYIHDYVSATNDDALTIIIGGPRRQ</sequence>
<comment type="caution">
    <text evidence="2">The sequence shown here is derived from an EMBL/GenBank/DDBJ whole genome shotgun (WGS) entry which is preliminary data.</text>
</comment>
<dbReference type="CDD" id="cd00022">
    <property type="entry name" value="BIR"/>
    <property type="match status" value="2"/>
</dbReference>
<protein>
    <submittedName>
        <fullName evidence="2">Uncharacterized protein</fullName>
    </submittedName>
</protein>
<feature type="region of interest" description="Disordered" evidence="1">
    <location>
        <begin position="144"/>
        <end position="166"/>
    </location>
</feature>
<dbReference type="GO" id="GO:0043027">
    <property type="term" value="F:cysteine-type endopeptidase inhibitor activity involved in apoptotic process"/>
    <property type="evidence" value="ECO:0007669"/>
    <property type="project" value="TreeGrafter"/>
</dbReference>
<dbReference type="SMART" id="SM00238">
    <property type="entry name" value="BIR"/>
    <property type="match status" value="2"/>
</dbReference>
<evidence type="ECO:0000313" key="3">
    <source>
        <dbReference type="Proteomes" id="UP001347796"/>
    </source>
</evidence>
<dbReference type="PANTHER" id="PTHR10044:SF139">
    <property type="entry name" value="DEATH-ASSOCIATED INHIBITOR OF APOPTOSIS 2"/>
    <property type="match status" value="1"/>
</dbReference>
<proteinExistence type="predicted"/>
<evidence type="ECO:0000256" key="1">
    <source>
        <dbReference type="SAM" id="MobiDB-lite"/>
    </source>
</evidence>
<organism evidence="2 3">
    <name type="scientific">Patella caerulea</name>
    <name type="common">Rayed Mediterranean limpet</name>
    <dbReference type="NCBI Taxonomy" id="87958"/>
    <lineage>
        <taxon>Eukaryota</taxon>
        <taxon>Metazoa</taxon>
        <taxon>Spiralia</taxon>
        <taxon>Lophotrochozoa</taxon>
        <taxon>Mollusca</taxon>
        <taxon>Gastropoda</taxon>
        <taxon>Patellogastropoda</taxon>
        <taxon>Patelloidea</taxon>
        <taxon>Patellidae</taxon>
        <taxon>Patella</taxon>
    </lineage>
</organism>
<dbReference type="InterPro" id="IPR050784">
    <property type="entry name" value="IAP"/>
</dbReference>
<dbReference type="GO" id="GO:0043066">
    <property type="term" value="P:negative regulation of apoptotic process"/>
    <property type="evidence" value="ECO:0007669"/>
    <property type="project" value="TreeGrafter"/>
</dbReference>